<feature type="compositionally biased region" description="Polar residues" evidence="1">
    <location>
        <begin position="892"/>
        <end position="902"/>
    </location>
</feature>
<name>A0A1D9FVX2_MOOP1</name>
<accession>A0A1D9FVX2</accession>
<dbReference type="SMART" id="SM00912">
    <property type="entry name" value="Haemagg_act"/>
    <property type="match status" value="1"/>
</dbReference>
<protein>
    <submittedName>
        <fullName evidence="4">S-layer family protein</fullName>
    </submittedName>
</protein>
<dbReference type="InterPro" id="IPR008638">
    <property type="entry name" value="FhaB/CdiA-like_TPS"/>
</dbReference>
<organism evidence="4 5">
    <name type="scientific">Moorena producens (strain JHB)</name>
    <dbReference type="NCBI Taxonomy" id="1454205"/>
    <lineage>
        <taxon>Bacteria</taxon>
        <taxon>Bacillati</taxon>
        <taxon>Cyanobacteriota</taxon>
        <taxon>Cyanophyceae</taxon>
        <taxon>Coleofasciculales</taxon>
        <taxon>Coleofasciculaceae</taxon>
        <taxon>Moorena</taxon>
    </lineage>
</organism>
<dbReference type="EMBL" id="CP017708">
    <property type="protein sequence ID" value="AOY79463.2"/>
    <property type="molecule type" value="Genomic_DNA"/>
</dbReference>
<feature type="domain" description="Filamentous haemagglutinin FhaB/tRNA nuclease CdiA-like TPS" evidence="3">
    <location>
        <begin position="36"/>
        <end position="149"/>
    </location>
</feature>
<dbReference type="Gene3D" id="2.160.20.10">
    <property type="entry name" value="Single-stranded right-handed beta-helix, Pectin lyase-like"/>
    <property type="match status" value="2"/>
</dbReference>
<reference evidence="5" key="1">
    <citation type="submission" date="2016-10" db="EMBL/GenBank/DDBJ databases">
        <title>Comparative genomics uncovers the prolific and rare metabolic potential of the cyanobacterial genus Moorea.</title>
        <authorList>
            <person name="Leao T."/>
            <person name="Castelao G."/>
            <person name="Korobeynikov A."/>
            <person name="Monroe E.A."/>
            <person name="Podell S."/>
            <person name="Glukhov E."/>
            <person name="Allen E."/>
            <person name="Gerwick W.H."/>
            <person name="Gerwick L."/>
        </authorList>
    </citation>
    <scope>NUCLEOTIDE SEQUENCE [LARGE SCALE GENOMIC DNA]</scope>
    <source>
        <strain evidence="5">JHB</strain>
    </source>
</reference>
<dbReference type="SUPFAM" id="SSF51126">
    <property type="entry name" value="Pectin lyase-like"/>
    <property type="match status" value="3"/>
</dbReference>
<dbReference type="Pfam" id="PF05860">
    <property type="entry name" value="TPS"/>
    <property type="match status" value="1"/>
</dbReference>
<dbReference type="Proteomes" id="UP000176944">
    <property type="component" value="Chromosome"/>
</dbReference>
<evidence type="ECO:0000256" key="1">
    <source>
        <dbReference type="SAM" id="MobiDB-lite"/>
    </source>
</evidence>
<proteinExistence type="predicted"/>
<evidence type="ECO:0000313" key="5">
    <source>
        <dbReference type="Proteomes" id="UP000176944"/>
    </source>
</evidence>
<keyword evidence="2" id="KW-0732">Signal</keyword>
<gene>
    <name evidence="4" type="ORF">BJP36_05565</name>
</gene>
<dbReference type="InterPro" id="IPR012334">
    <property type="entry name" value="Pectin_lyas_fold"/>
</dbReference>
<dbReference type="InterPro" id="IPR011050">
    <property type="entry name" value="Pectin_lyase_fold/virulence"/>
</dbReference>
<feature type="signal peptide" evidence="2">
    <location>
        <begin position="1"/>
        <end position="27"/>
    </location>
</feature>
<dbReference type="NCBIfam" id="TIGR01901">
    <property type="entry name" value="adhes_NPXG"/>
    <property type="match status" value="1"/>
</dbReference>
<evidence type="ECO:0000313" key="4">
    <source>
        <dbReference type="EMBL" id="AOY79463.2"/>
    </source>
</evidence>
<evidence type="ECO:0000259" key="3">
    <source>
        <dbReference type="SMART" id="SM00912"/>
    </source>
</evidence>
<feature type="region of interest" description="Disordered" evidence="1">
    <location>
        <begin position="886"/>
        <end position="911"/>
    </location>
</feature>
<sequence>MKPRIFGLVQTSTFVFCSLMGATTALGQITPDNTLGKEKSVVTPNVDIKGNLGDLIEGGAIRESNLFHSFEDFNVAEFGAVYFANPAGIENIFSRVTGAKVSNILGTLGVLGDANLFVINPNGIFFGPNSRLDLGGSFFGTTADRVLFEDGTVFSAKNPNGKPLLTIRIPSGLQYGSNPAMQRGLGGSPHERLHQEGSITNHSSLFQVPNGQTLGLIGGQVTIPGGNLTATDGRIELGSVAPNSVVKLIPTDSSFVLDYSAVQEFQDISLSGGALVETSGEGGGSIQVQGANVSLRDRSFVFANTNGSGSGGGIVVEASQLSLEGGSRITTEVFGSGQGGDLSITTGQLMVSDGAVVSATTFGEGDGGNLTVDAEETVQVIGTSADGQFRSGLFAEADQGSKGNAGNLSITTGQLIVSDGAVVSAFTVGEGDGGNLTVDASESVQVIGTLANNSRRRSSLLVQTQGTGKAGNVSITTGQLIVSDGALVSASAFGLGDGGNLTVDASESVQLIGTSADGRVSSGLFAQTEGTGKARDLKITTGELIVKDGAQVSASTLGEGDGGNLIVDASESVQVIGTSADGRIPSGLFTRTQGAGNGGDLSITTGQLMVSDTAQVGAGTVSEGDSGNLTVNASESVQLIGSSADGRIRSGLFTQTRGTGNAGELLKITTGQLMVSDGAVVSTKSTQQGISAGEVEIHANSIFLNNNAIISAQTAGGDKSNINLYARDIRLLNESLIITDARNTTTGGNITIDTDTLVGLGNSDITANAEQGRGGRVEINAQGIFGLEFQDRETDGNDITATSTLGPSFSGEVILNTPGVDPTSGLTELPASLVDAEAILANDLCGFENNRIAGGSSFIITGKGGLPPTRLDPVINTDRTVGWLSRPGLASTRRQQLQQQPNVKRPQPPEEKKVIIEAQGWVRAKDGTIILTAQPFRGTPVEQILPNLDCHSGRGNRE</sequence>
<feature type="chain" id="PRO_5039123922" evidence="2">
    <location>
        <begin position="28"/>
        <end position="958"/>
    </location>
</feature>
<dbReference type="AlphaFoldDB" id="A0A1D9FVX2"/>
<evidence type="ECO:0000256" key="2">
    <source>
        <dbReference type="SAM" id="SignalP"/>
    </source>
</evidence>